<evidence type="ECO:0000313" key="3">
    <source>
        <dbReference type="EMBL" id="CUS13633.1"/>
    </source>
</evidence>
<dbReference type="Proteomes" id="UP001412239">
    <property type="component" value="Unassembled WGS sequence"/>
</dbReference>
<gene>
    <name evidence="3" type="ORF">GSTUAT00002275001</name>
</gene>
<evidence type="ECO:0000313" key="4">
    <source>
        <dbReference type="Proteomes" id="UP001412239"/>
    </source>
</evidence>
<keyword evidence="1" id="KW-1133">Transmembrane helix</keyword>
<keyword evidence="4" id="KW-1185">Reference proteome</keyword>
<feature type="transmembrane region" description="Helical" evidence="1">
    <location>
        <begin position="96"/>
        <end position="116"/>
    </location>
</feature>
<organism evidence="3 4">
    <name type="scientific">Tuber aestivum</name>
    <name type="common">summer truffle</name>
    <dbReference type="NCBI Taxonomy" id="59557"/>
    <lineage>
        <taxon>Eukaryota</taxon>
        <taxon>Fungi</taxon>
        <taxon>Dikarya</taxon>
        <taxon>Ascomycota</taxon>
        <taxon>Pezizomycotina</taxon>
        <taxon>Pezizomycetes</taxon>
        <taxon>Pezizales</taxon>
        <taxon>Tuberaceae</taxon>
        <taxon>Tuber</taxon>
    </lineage>
</organism>
<feature type="transmembrane region" description="Helical" evidence="1">
    <location>
        <begin position="453"/>
        <end position="471"/>
    </location>
</feature>
<feature type="transmembrane region" description="Helical" evidence="1">
    <location>
        <begin position="555"/>
        <end position="575"/>
    </location>
</feature>
<dbReference type="AlphaFoldDB" id="A0A292Q4G8"/>
<feature type="transmembrane region" description="Helical" evidence="1">
    <location>
        <begin position="416"/>
        <end position="441"/>
    </location>
</feature>
<feature type="chain" id="PRO_5012154869" evidence="2">
    <location>
        <begin position="28"/>
        <end position="584"/>
    </location>
</feature>
<evidence type="ECO:0000256" key="1">
    <source>
        <dbReference type="SAM" id="Phobius"/>
    </source>
</evidence>
<accession>A0A292Q4G8</accession>
<dbReference type="EMBL" id="LN890969">
    <property type="protein sequence ID" value="CUS13633.1"/>
    <property type="molecule type" value="Genomic_DNA"/>
</dbReference>
<feature type="transmembrane region" description="Helical" evidence="1">
    <location>
        <begin position="483"/>
        <end position="504"/>
    </location>
</feature>
<feature type="transmembrane region" description="Helical" evidence="1">
    <location>
        <begin position="273"/>
        <end position="291"/>
    </location>
</feature>
<feature type="signal peptide" evidence="2">
    <location>
        <begin position="1"/>
        <end position="27"/>
    </location>
</feature>
<sequence length="584" mass="66122">MRGPPTLWPAVPPLLFLIFFIAKPITAAVDFQKCCTLVPVSEELGPLQWDACHSSYNSSETDPDKKWAPEIATTYSWCHKVCEASGDFEVSDTSQWLSPLAAWVIPASALLFLLPISEHLKSSEQYFRRSKKEKQWDKYVANWWFPLVEYIQILGDPASAFNGALAEMIADWTLCLSMQKPLNGKRERNLILIVILAEQADFWNVPARNTIELVAGSSRAREYTRSAGRVIWSARKKFNTSVVLPIALYIGVAAAVFYDAYQKLGDNSTSYGVWYNWILLLSVFANCFASHSNLDAVRSGMEIILRGVIENHTIAQLSKVGWDNQAAQTLDQSYYTAIKSLSPYPAPHPPMLLNPRDLFAGNLECKGVPLHKRYRNTRNWVRWLHKNGVDIARPTEGIWSYHIFWPDWYSRHHPTAMYLITQLLSWFFVLFSCACAAILSYTTPKVSLGCRSINHVLYASIALLNAMIRVAKDTLEESEYIRTYQVVTVIYHIMGCLNAVLVLIGGSLLQITGVFRNCWCMSGIVGQNPDSRIILSSNTYAHQYWARTLWLRVAYLAYGEVAGFCVVALFIRLYVAHTVRKSLA</sequence>
<reference evidence="3" key="1">
    <citation type="submission" date="2015-10" db="EMBL/GenBank/DDBJ databases">
        <authorList>
            <person name="Regsiter A."/>
            <person name="william w."/>
        </authorList>
    </citation>
    <scope>NUCLEOTIDE SEQUENCE</scope>
    <source>
        <strain evidence="3">Montdore</strain>
    </source>
</reference>
<proteinExistence type="predicted"/>
<protein>
    <submittedName>
        <fullName evidence="3">Uncharacterized protein</fullName>
    </submittedName>
</protein>
<keyword evidence="1" id="KW-0472">Membrane</keyword>
<name>A0A292Q4G8_9PEZI</name>
<keyword evidence="1" id="KW-0812">Transmembrane</keyword>
<keyword evidence="2" id="KW-0732">Signal</keyword>
<evidence type="ECO:0000256" key="2">
    <source>
        <dbReference type="SAM" id="SignalP"/>
    </source>
</evidence>
<feature type="transmembrane region" description="Helical" evidence="1">
    <location>
        <begin position="242"/>
        <end position="261"/>
    </location>
</feature>